<dbReference type="PANTHER" id="PTHR11552">
    <property type="entry name" value="GLUCOSE-METHANOL-CHOLINE GMC OXIDOREDUCTASE"/>
    <property type="match status" value="1"/>
</dbReference>
<organism evidence="3 4">
    <name type="scientific">Terriglobus saanensis (strain ATCC BAA-1853 / DSM 23119 / SP1PR4)</name>
    <dbReference type="NCBI Taxonomy" id="401053"/>
    <lineage>
        <taxon>Bacteria</taxon>
        <taxon>Pseudomonadati</taxon>
        <taxon>Acidobacteriota</taxon>
        <taxon>Terriglobia</taxon>
        <taxon>Terriglobales</taxon>
        <taxon>Acidobacteriaceae</taxon>
        <taxon>Terriglobus</taxon>
    </lineage>
</organism>
<dbReference type="InterPro" id="IPR012132">
    <property type="entry name" value="GMC_OxRdtase"/>
</dbReference>
<dbReference type="HOGENOM" id="CLU_002865_4_1_0"/>
<dbReference type="Pfam" id="PF05199">
    <property type="entry name" value="GMC_oxred_C"/>
    <property type="match status" value="1"/>
</dbReference>
<dbReference type="PIRSF" id="PIRSF000137">
    <property type="entry name" value="Alcohol_oxidase"/>
    <property type="match status" value="1"/>
</dbReference>
<keyword evidence="4" id="KW-1185">Reference proteome</keyword>
<evidence type="ECO:0000259" key="2">
    <source>
        <dbReference type="PROSITE" id="PS00624"/>
    </source>
</evidence>
<dbReference type="AlphaFoldDB" id="E8V2G3"/>
<dbReference type="InterPro" id="IPR007867">
    <property type="entry name" value="GMC_OxRtase_C"/>
</dbReference>
<dbReference type="GO" id="GO:0016614">
    <property type="term" value="F:oxidoreductase activity, acting on CH-OH group of donors"/>
    <property type="evidence" value="ECO:0007669"/>
    <property type="project" value="InterPro"/>
</dbReference>
<dbReference type="SUPFAM" id="SSF51905">
    <property type="entry name" value="FAD/NAD(P)-binding domain"/>
    <property type="match status" value="1"/>
</dbReference>
<dbReference type="Pfam" id="PF00732">
    <property type="entry name" value="GMC_oxred_N"/>
    <property type="match status" value="1"/>
</dbReference>
<gene>
    <name evidence="3" type="ordered locus">AciPR4_1560</name>
</gene>
<accession>E8V2G3</accession>
<dbReference type="eggNOG" id="COG2303">
    <property type="taxonomic scope" value="Bacteria"/>
</dbReference>
<protein>
    <submittedName>
        <fullName evidence="3">Glucose-methanol-choline oxidoreductase</fullName>
    </submittedName>
</protein>
<reference evidence="3 4" key="1">
    <citation type="journal article" date="2012" name="Stand. Genomic Sci.">
        <title>Complete genome sequence of Terriglobus saanensis type strain SP1PR4(T), an Acidobacteria from tundra soil.</title>
        <authorList>
            <person name="Rawat S.R."/>
            <person name="Mannisto M.K."/>
            <person name="Starovoytov V."/>
            <person name="Goodwin L."/>
            <person name="Nolan M."/>
            <person name="Hauser L."/>
            <person name="Land M."/>
            <person name="Davenport K.W."/>
            <person name="Woyke T."/>
            <person name="Haggblom M.M."/>
        </authorList>
    </citation>
    <scope>NUCLEOTIDE SEQUENCE</scope>
    <source>
        <strain evidence="4">ATCC BAA-1853 / DSM 23119 / SP1PR4</strain>
    </source>
</reference>
<sequence>MTATDPVTNETDTDWEYIVVGSGAGGGTVAARLAEEGCKVILLEAGGDPTQLTGSNALSPNENTLPADYEVPAFHGSASENSAVKWDFFVRHYGKEADQQLDPSYRPELGGVLYPRAGTLGGCTAHNAMIFVYPQNEDWDYIAELTGDESWRPDKMRLCFERMERCEHRPVYRWLAKLGLNPTRHGWRGWLSTERALPISLLFNRALARAVIDAGLEAFKEDGRQFNRIKWFLESGLDPNDWRLVRDRSTGIRYLPLTTQDHARTSSRERVLDVANRFPKNLKIVMNALATRVLFDQANRAIGVEYLQGDRLYRAHTNPNREPGEKKSIYASREVILAGGAFNTPQLLMLSGIGARETLNQHGIAVRVDLPGVGKNLQDRYEISVVNRMKFKAWSAYKGARFTSDDRQFRRWKRDRGGIYSTNGSVLTLFRRSPVADEVPDLFCMSLLARFSGYFPSYSRVFAEKLNYLTWVVLKAHTRNRAGEITLRSDDPQDTPLINFNYFQDGGDEDLTAVVDGIRFVRRLSTKLKEDGMIEAEELPGEHLESDDDLKQYIRSNCWGHHASCTCSIGPIEQNGVLDSNFRVHKTQGLRVVDASAFPRIPGFFIACATYMLGEKAAGVILAERANSPQQSNSFPED</sequence>
<dbReference type="Pfam" id="PF13450">
    <property type="entry name" value="NAD_binding_8"/>
    <property type="match status" value="1"/>
</dbReference>
<dbReference type="STRING" id="401053.AciPR4_1560"/>
<dbReference type="PROSITE" id="PS00624">
    <property type="entry name" value="GMC_OXRED_2"/>
    <property type="match status" value="1"/>
</dbReference>
<comment type="similarity">
    <text evidence="1">Belongs to the GMC oxidoreductase family.</text>
</comment>
<dbReference type="Gene3D" id="3.30.560.10">
    <property type="entry name" value="Glucose Oxidase, domain 3"/>
    <property type="match status" value="1"/>
</dbReference>
<evidence type="ECO:0000313" key="4">
    <source>
        <dbReference type="Proteomes" id="UP000006844"/>
    </source>
</evidence>
<dbReference type="GO" id="GO:0050660">
    <property type="term" value="F:flavin adenine dinucleotide binding"/>
    <property type="evidence" value="ECO:0007669"/>
    <property type="project" value="InterPro"/>
</dbReference>
<evidence type="ECO:0000256" key="1">
    <source>
        <dbReference type="ARBA" id="ARBA00010790"/>
    </source>
</evidence>
<feature type="domain" description="Glucose-methanol-choline oxidoreductase N-terminal" evidence="2">
    <location>
        <begin position="340"/>
        <end position="354"/>
    </location>
</feature>
<dbReference type="Gene3D" id="3.50.50.60">
    <property type="entry name" value="FAD/NAD(P)-binding domain"/>
    <property type="match status" value="1"/>
</dbReference>
<dbReference type="InterPro" id="IPR036188">
    <property type="entry name" value="FAD/NAD-bd_sf"/>
</dbReference>
<dbReference type="Proteomes" id="UP000006844">
    <property type="component" value="Chromosome"/>
</dbReference>
<dbReference type="RefSeq" id="WP_013568114.1">
    <property type="nucleotide sequence ID" value="NC_014963.1"/>
</dbReference>
<dbReference type="SUPFAM" id="SSF54373">
    <property type="entry name" value="FAD-linked reductases, C-terminal domain"/>
    <property type="match status" value="1"/>
</dbReference>
<dbReference type="KEGG" id="tsa:AciPR4_1560"/>
<dbReference type="OrthoDB" id="9785276at2"/>
<dbReference type="InterPro" id="IPR000172">
    <property type="entry name" value="GMC_OxRdtase_N"/>
</dbReference>
<proteinExistence type="inferred from homology"/>
<dbReference type="PANTHER" id="PTHR11552:SF213">
    <property type="entry name" value="DEHYDROGENASE, PUTATIVE-RELATED"/>
    <property type="match status" value="1"/>
</dbReference>
<dbReference type="EMBL" id="CP002467">
    <property type="protein sequence ID" value="ADV82381.1"/>
    <property type="molecule type" value="Genomic_DNA"/>
</dbReference>
<name>E8V2G3_TERSS</name>
<evidence type="ECO:0000313" key="3">
    <source>
        <dbReference type="EMBL" id="ADV82381.1"/>
    </source>
</evidence>